<organism evidence="2 3">
    <name type="scientific">Chitinophaga skermanii</name>
    <dbReference type="NCBI Taxonomy" id="331697"/>
    <lineage>
        <taxon>Bacteria</taxon>
        <taxon>Pseudomonadati</taxon>
        <taxon>Bacteroidota</taxon>
        <taxon>Chitinophagia</taxon>
        <taxon>Chitinophagales</taxon>
        <taxon>Chitinophagaceae</taxon>
        <taxon>Chitinophaga</taxon>
    </lineage>
</organism>
<gene>
    <name evidence="2" type="ORF">LX64_00289</name>
</gene>
<proteinExistence type="predicted"/>
<reference evidence="2 3" key="1">
    <citation type="submission" date="2018-06" db="EMBL/GenBank/DDBJ databases">
        <title>Genomic Encyclopedia of Archaeal and Bacterial Type Strains, Phase II (KMG-II): from individual species to whole genera.</title>
        <authorList>
            <person name="Goeker M."/>
        </authorList>
    </citation>
    <scope>NUCLEOTIDE SEQUENCE [LARGE SCALE GENOMIC DNA]</scope>
    <source>
        <strain evidence="2 3">DSM 23857</strain>
    </source>
</reference>
<dbReference type="EMBL" id="QLLL01000001">
    <property type="protein sequence ID" value="RAJ10683.1"/>
    <property type="molecule type" value="Genomic_DNA"/>
</dbReference>
<sequence>MGKLVHMPFKQLERVSFYPTKNGFITTTPYRKPTNWDAEQYEKIRSHRKEFGRAAQVAADIRFGFKETMELFPDSTMYRRLSTELLKVIKSDTTHIRGERTVEDGRIDMLMGFEFNKDVHFKRTFNTPYQVAIDRTKGTATVDIPAFSPANRLRAHKHATHYKLMLTVHAINFDTNEMDSVSTTTTTMAIAKQTNEGITLTAKFQQQEHRHIFVSLGVIFIEMLQGRAYDIRGKHCNAMSIIAVSEKQAVMPSVQEKKETRAVIIPAVQMLLSQRAAAMRVNEKGALTPPPPCWNRKAKGKKRTSIIPPKPRVSTSSQPARE</sequence>
<keyword evidence="3" id="KW-1185">Reference proteome</keyword>
<evidence type="ECO:0000256" key="1">
    <source>
        <dbReference type="SAM" id="MobiDB-lite"/>
    </source>
</evidence>
<dbReference type="Proteomes" id="UP000249547">
    <property type="component" value="Unassembled WGS sequence"/>
</dbReference>
<dbReference type="AlphaFoldDB" id="A0A327R4M6"/>
<evidence type="ECO:0000313" key="3">
    <source>
        <dbReference type="Proteomes" id="UP000249547"/>
    </source>
</evidence>
<feature type="compositionally biased region" description="Polar residues" evidence="1">
    <location>
        <begin position="313"/>
        <end position="322"/>
    </location>
</feature>
<evidence type="ECO:0000313" key="2">
    <source>
        <dbReference type="EMBL" id="RAJ10683.1"/>
    </source>
</evidence>
<protein>
    <submittedName>
        <fullName evidence="2">Uncharacterized protein</fullName>
    </submittedName>
</protein>
<accession>A0A327R4M6</accession>
<feature type="region of interest" description="Disordered" evidence="1">
    <location>
        <begin position="284"/>
        <end position="322"/>
    </location>
</feature>
<dbReference type="RefSeq" id="WP_111595816.1">
    <property type="nucleotide sequence ID" value="NZ_QLLL01000001.1"/>
</dbReference>
<comment type="caution">
    <text evidence="2">The sequence shown here is derived from an EMBL/GenBank/DDBJ whole genome shotgun (WGS) entry which is preliminary data.</text>
</comment>
<dbReference type="OrthoDB" id="645138at2"/>
<name>A0A327R4M6_9BACT</name>